<accession>A0A2P4ZBK3</accession>
<dbReference type="Pfam" id="PF00773">
    <property type="entry name" value="RNB"/>
    <property type="match status" value="1"/>
</dbReference>
<protein>
    <recommendedName>
        <fullName evidence="2">RNB domain-containing protein</fullName>
    </recommendedName>
</protein>
<evidence type="ECO:0000256" key="1">
    <source>
        <dbReference type="SAM" id="MobiDB-lite"/>
    </source>
</evidence>
<evidence type="ECO:0000313" key="3">
    <source>
        <dbReference type="EMBL" id="PON21611.1"/>
    </source>
</evidence>
<dbReference type="InterPro" id="IPR056625">
    <property type="entry name" value="SH3_CYT4"/>
</dbReference>
<dbReference type="GO" id="GO:0000932">
    <property type="term" value="C:P-body"/>
    <property type="evidence" value="ECO:0007669"/>
    <property type="project" value="TreeGrafter"/>
</dbReference>
<dbReference type="SMART" id="SM00955">
    <property type="entry name" value="RNB"/>
    <property type="match status" value="1"/>
</dbReference>
<feature type="domain" description="RNB" evidence="2">
    <location>
        <begin position="536"/>
        <end position="899"/>
    </location>
</feature>
<evidence type="ECO:0000313" key="4">
    <source>
        <dbReference type="Proteomes" id="UP000054821"/>
    </source>
</evidence>
<dbReference type="Pfam" id="PF25522">
    <property type="entry name" value="OB_cyt-4"/>
    <property type="match status" value="1"/>
</dbReference>
<dbReference type="GO" id="GO:0006402">
    <property type="term" value="P:mRNA catabolic process"/>
    <property type="evidence" value="ECO:0007669"/>
    <property type="project" value="TreeGrafter"/>
</dbReference>
<feature type="compositionally biased region" description="Polar residues" evidence="1">
    <location>
        <begin position="120"/>
        <end position="131"/>
    </location>
</feature>
<dbReference type="Pfam" id="PF23214">
    <property type="entry name" value="SH3_CYT4"/>
    <property type="match status" value="1"/>
</dbReference>
<dbReference type="PANTHER" id="PTHR23355">
    <property type="entry name" value="RIBONUCLEASE"/>
    <property type="match status" value="1"/>
</dbReference>
<dbReference type="GO" id="GO:0003723">
    <property type="term" value="F:RNA binding"/>
    <property type="evidence" value="ECO:0007669"/>
    <property type="project" value="InterPro"/>
</dbReference>
<gene>
    <name evidence="3" type="ORF">TGAM01_v209500</name>
</gene>
<sequence>MFTMLPRPGCQSVYRQSLSRGRCRFMKQGSENRPLIDKSRTALSSLQVHWASTTSESHPRGRYGQSHIPKSVTKQKLTPQDVPYLPIRQRLRLWAAQDNQNNSDSMPPDMILYGSVSNDLSRTQSTGSSDMDQLRPNKSGMTDEFGDDVGDEDVEVGAVSDSSRHPGDLVELKQTGSRVPLFAIYLGYFGERNHFYAVNGRWLTSMGYSPLFTVAKFATQEELAPVMAKLPRKASIEQFEELRRNEQGPLRDDGSQLIQKMMDFRLKAEAVQKQNLGKLDAVRTFLSTQQQARYLSLFEIADILLPASLKVRGQFPSFALYAVHAALYQNEIGFRPLSPSSDAHRRDHLFEIFPQSHSQIINKVVTMVRDYTETNMKRLRAPKPHELEETILGKFILQAREAVLESRSRRQWTPHGTLAPGDAMQLSQTEWSPSSKDIIAFLEWWASYDLFESGSKFHGHGALILRALELYDDTVLDQSTAWTFLQEIGIIPPWEIPSRYKVRFPSVTITRGGGLERDIPGNVEESKRPDIAAGYRREHGQSTIFCIDAASTMVIDDGISLERTENPDEFWLHVHAADPASSIKPNSELCKYMELIPENIYLPGHFQAMLPSNLSEDDNAKDYASDGLVSQFSLKSGSPALTFSARVNRAGDLLDFKVEPSTLGKVVYLDPEDVSKFCKEPAPPPVPSYSLVVGKPEVSGGLQLNRPMIAARDLNSSGKEDLLLLYQLAEAIKSKRLGKGAWPYFFPRPSVSVTFHDTPEEGDGSKILPTDPYIKAAYETSTGCSVVSNTMVLAGEIAARWCSSRNIPIPYRRNVKFRHGIDEAFSYATKEIYPLIRKGIEPSGSQRQELARLTGGIEISSQPGSYFLLGLDMYAKATSPLRRFSDLLVHWQIHAALQHERTTQRTIDPETDNLDDILPFSSTQLATTLPLLEVREKMARTVSRGILEWILIALVRAWRFEKTAPRKLRFTVSSRWRQGCIGRVDFFGLNAIMDIEGLNHKALVKDVRVGDQFEVELADVNVHSRRILVKALKYLGPNAADSIEASATPALT</sequence>
<dbReference type="InterPro" id="IPR050180">
    <property type="entry name" value="RNR_Ribonuclease"/>
</dbReference>
<dbReference type="PANTHER" id="PTHR23355:SF65">
    <property type="entry name" value="EXORIBONUCLEASE CYT-4, PUTATIVE (AFU_ORTHOLOGUE AFUA_7G01550)-RELATED"/>
    <property type="match status" value="1"/>
</dbReference>
<dbReference type="SUPFAM" id="SSF50249">
    <property type="entry name" value="Nucleic acid-binding proteins"/>
    <property type="match status" value="1"/>
</dbReference>
<feature type="region of interest" description="Disordered" evidence="1">
    <location>
        <begin position="120"/>
        <end position="145"/>
    </location>
</feature>
<dbReference type="EMBL" id="JPDN02000047">
    <property type="protein sequence ID" value="PON21611.1"/>
    <property type="molecule type" value="Genomic_DNA"/>
</dbReference>
<dbReference type="InterPro" id="IPR056624">
    <property type="entry name" value="WH_CYT4"/>
</dbReference>
<dbReference type="InterPro" id="IPR012340">
    <property type="entry name" value="NA-bd_OB-fold"/>
</dbReference>
<dbReference type="AlphaFoldDB" id="A0A2P4ZBK3"/>
<dbReference type="RefSeq" id="XP_018658924.2">
    <property type="nucleotide sequence ID" value="XM_018807886.2"/>
</dbReference>
<dbReference type="InterPro" id="IPR001900">
    <property type="entry name" value="RNase_II/R"/>
</dbReference>
<dbReference type="Proteomes" id="UP000054821">
    <property type="component" value="Unassembled WGS sequence"/>
</dbReference>
<reference evidence="3 4" key="1">
    <citation type="journal article" date="2016" name="Genome Announc.">
        <title>Draft Whole-Genome Sequence of Trichoderma gamsii T6085, a Promising Biocontrol Agent of Fusarium Head Blight on Wheat.</title>
        <authorList>
            <person name="Baroncelli R."/>
            <person name="Zapparata A."/>
            <person name="Piaggeschi G."/>
            <person name="Sarrocco S."/>
            <person name="Vannacci G."/>
        </authorList>
    </citation>
    <scope>NUCLEOTIDE SEQUENCE [LARGE SCALE GENOMIC DNA]</scope>
    <source>
        <strain evidence="3 4">T6085</strain>
    </source>
</reference>
<organism evidence="3 4">
    <name type="scientific">Trichoderma gamsii</name>
    <dbReference type="NCBI Taxonomy" id="398673"/>
    <lineage>
        <taxon>Eukaryota</taxon>
        <taxon>Fungi</taxon>
        <taxon>Dikarya</taxon>
        <taxon>Ascomycota</taxon>
        <taxon>Pezizomycotina</taxon>
        <taxon>Sordariomycetes</taxon>
        <taxon>Hypocreomycetidae</taxon>
        <taxon>Hypocreales</taxon>
        <taxon>Hypocreaceae</taxon>
        <taxon>Trichoderma</taxon>
    </lineage>
</organism>
<dbReference type="InterPro" id="IPR057912">
    <property type="entry name" value="OB_CYT4_C"/>
</dbReference>
<dbReference type="GO" id="GO:0000175">
    <property type="term" value="F:3'-5'-RNA exonuclease activity"/>
    <property type="evidence" value="ECO:0007669"/>
    <property type="project" value="TreeGrafter"/>
</dbReference>
<proteinExistence type="predicted"/>
<evidence type="ECO:0000259" key="2">
    <source>
        <dbReference type="SMART" id="SM00955"/>
    </source>
</evidence>
<name>A0A2P4ZBK3_9HYPO</name>
<dbReference type="STRING" id="398673.A0A2P4ZBK3"/>
<keyword evidence="4" id="KW-1185">Reference proteome</keyword>
<dbReference type="GeneID" id="29987969"/>
<comment type="caution">
    <text evidence="3">The sequence shown here is derived from an EMBL/GenBank/DDBJ whole genome shotgun (WGS) entry which is preliminary data.</text>
</comment>
<dbReference type="Pfam" id="PF23216">
    <property type="entry name" value="WHD_CYT4"/>
    <property type="match status" value="1"/>
</dbReference>